<evidence type="ECO:0000313" key="2">
    <source>
        <dbReference type="Proteomes" id="UP000185984"/>
    </source>
</evidence>
<proteinExistence type="predicted"/>
<keyword evidence="2" id="KW-1185">Reference proteome</keyword>
<sequence>MANPFLGVRIPPELEQAILARMKETGQSKSEIVISALRSYLGMMSCHERLDNVDQRLSALEKGVKEALELMVLYRQKHSVYPTNHSFDRHSDV</sequence>
<dbReference type="EMBL" id="MRCC01000006">
    <property type="protein sequence ID" value="OKH27437.1"/>
    <property type="molecule type" value="Genomic_DNA"/>
</dbReference>
<name>A0A1U7HV33_9CHRO</name>
<reference evidence="1 2" key="1">
    <citation type="submission" date="2016-11" db="EMBL/GenBank/DDBJ databases">
        <title>Draft Genome Sequences of Nine Cyanobacterial Strains from Diverse Habitats.</title>
        <authorList>
            <person name="Zhu T."/>
            <person name="Hou S."/>
            <person name="Lu X."/>
            <person name="Hess W.R."/>
        </authorList>
    </citation>
    <scope>NUCLEOTIDE SEQUENCE [LARGE SCALE GENOMIC DNA]</scope>
    <source>
        <strain evidence="1 2">5.2 s.c.1</strain>
    </source>
</reference>
<organism evidence="1 2">
    <name type="scientific">Chroogloeocystis siderophila 5.2 s.c.1</name>
    <dbReference type="NCBI Taxonomy" id="247279"/>
    <lineage>
        <taxon>Bacteria</taxon>
        <taxon>Bacillati</taxon>
        <taxon>Cyanobacteriota</taxon>
        <taxon>Cyanophyceae</taxon>
        <taxon>Oscillatoriophycideae</taxon>
        <taxon>Chroococcales</taxon>
        <taxon>Chroococcaceae</taxon>
        <taxon>Chroogloeocystis</taxon>
    </lineage>
</organism>
<evidence type="ECO:0000313" key="1">
    <source>
        <dbReference type="EMBL" id="OKH27437.1"/>
    </source>
</evidence>
<dbReference type="Proteomes" id="UP000185984">
    <property type="component" value="Unassembled WGS sequence"/>
</dbReference>
<evidence type="ECO:0008006" key="3">
    <source>
        <dbReference type="Google" id="ProtNLM"/>
    </source>
</evidence>
<dbReference type="AlphaFoldDB" id="A0A1U7HV33"/>
<accession>A0A1U7HV33</accession>
<protein>
    <recommendedName>
        <fullName evidence="3">Ribbon-helix-helix protein CopG domain-containing protein</fullName>
    </recommendedName>
</protein>
<dbReference type="RefSeq" id="WP_015190923.1">
    <property type="nucleotide sequence ID" value="NZ_CAWMVK010000040.1"/>
</dbReference>
<comment type="caution">
    <text evidence="1">The sequence shown here is derived from an EMBL/GenBank/DDBJ whole genome shotgun (WGS) entry which is preliminary data.</text>
</comment>
<gene>
    <name evidence="1" type="ORF">NIES1031_09125</name>
</gene>